<dbReference type="KEGG" id="aio:EXH44_09835"/>
<keyword evidence="10" id="KW-1185">Reference proteome</keyword>
<sequence>MKQNIDVVIVGGAVTGSVLALALSSVSGHQLQIAIVEKNTPNYAEQGGFDARSIALAYGSLQKLAQIRPLATEQNLAQLVYRIATPIKQIHVSDQGHFGKTTLKADELRLSELGVVVELAKLGEQLTALIAKHPNIQLFCPDTVSHIERTEQQCQITLNSGTQLTSKLLVACDGIQSQVAQQCGVTTQFIKDYQQSAIIANVILSEPHQNHAFERFTKQGPFALLPLNEKMMSLVWCMEDPTDAMAMSDSDFLYALQQQFGWKLGKFLQVSKRFVYPLSSQKSESHIHHRLAIVGNASQLLHPVAGQGFNLGMRDLFELATLVGQALAQGEDFGEAKWLQQFEQHRQADQARIMQSTSGLISIFGCEFLPMQVARNLALFGLSHFSPARNAVAHKALGW</sequence>
<name>A0A4P7CMW2_9PAST</name>
<dbReference type="UniPathway" id="UPA00232"/>
<comment type="cofactor">
    <cofactor evidence="1">
        <name>FAD</name>
        <dbReference type="ChEBI" id="CHEBI:57692"/>
    </cofactor>
</comment>
<dbReference type="InterPro" id="IPR018168">
    <property type="entry name" value="Ubi_Hdrlase_CS"/>
</dbReference>
<comment type="pathway">
    <text evidence="2">Cofactor biosynthesis; ubiquinone biosynthesis.</text>
</comment>
<evidence type="ECO:0000256" key="2">
    <source>
        <dbReference type="ARBA" id="ARBA00004749"/>
    </source>
</evidence>
<evidence type="ECO:0000256" key="1">
    <source>
        <dbReference type="ARBA" id="ARBA00001974"/>
    </source>
</evidence>
<dbReference type="InterPro" id="IPR010971">
    <property type="entry name" value="UbiH/COQ6"/>
</dbReference>
<dbReference type="RefSeq" id="WP_162857331.1">
    <property type="nucleotide sequence ID" value="NZ_CP038145.1"/>
</dbReference>
<dbReference type="SUPFAM" id="SSF51905">
    <property type="entry name" value="FAD/NAD(P)-binding domain"/>
    <property type="match status" value="1"/>
</dbReference>
<dbReference type="NCBIfam" id="TIGR01984">
    <property type="entry name" value="UbiH"/>
    <property type="match status" value="1"/>
</dbReference>
<evidence type="ECO:0000256" key="7">
    <source>
        <dbReference type="ARBA" id="ARBA00023033"/>
    </source>
</evidence>
<dbReference type="InterPro" id="IPR002938">
    <property type="entry name" value="FAD-bd"/>
</dbReference>
<dbReference type="EC" id="1.14.13.-" evidence="9"/>
<keyword evidence="7" id="KW-0503">Monooxygenase</keyword>
<dbReference type="NCBIfam" id="TIGR01988">
    <property type="entry name" value="Ubi-OHases"/>
    <property type="match status" value="1"/>
</dbReference>
<dbReference type="PROSITE" id="PS01304">
    <property type="entry name" value="UBIH"/>
    <property type="match status" value="1"/>
</dbReference>
<keyword evidence="6 9" id="KW-0560">Oxidoreductase</keyword>
<keyword evidence="4" id="KW-0285">Flavoprotein</keyword>
<comment type="similarity">
    <text evidence="3">Belongs to the UbiH/COQ6 family.</text>
</comment>
<dbReference type="InterPro" id="IPR051205">
    <property type="entry name" value="UbiH/COQ6_monooxygenase"/>
</dbReference>
<evidence type="ECO:0000313" key="9">
    <source>
        <dbReference type="EMBL" id="QBQ64501.1"/>
    </source>
</evidence>
<dbReference type="InterPro" id="IPR011295">
    <property type="entry name" value="UbiH"/>
</dbReference>
<keyword evidence="5" id="KW-0274">FAD</keyword>
<dbReference type="PANTHER" id="PTHR43876">
    <property type="entry name" value="UBIQUINONE BIOSYNTHESIS MONOOXYGENASE COQ6, MITOCHONDRIAL"/>
    <property type="match status" value="1"/>
</dbReference>
<dbReference type="PRINTS" id="PR00420">
    <property type="entry name" value="RNGMNOXGNASE"/>
</dbReference>
<accession>A0A4P7CMW2</accession>
<dbReference type="GO" id="GO:0008681">
    <property type="term" value="F:2-octaprenyl-6-methoxyphenol hydroxylase activity"/>
    <property type="evidence" value="ECO:0007669"/>
    <property type="project" value="InterPro"/>
</dbReference>
<protein>
    <submittedName>
        <fullName evidence="9">2-octaprenyl-6-methoxyphenyl hydroxylase</fullName>
        <ecNumber evidence="9">1.14.13.-</ecNumber>
    </submittedName>
</protein>
<proteinExistence type="inferred from homology"/>
<evidence type="ECO:0000256" key="6">
    <source>
        <dbReference type="ARBA" id="ARBA00023002"/>
    </source>
</evidence>
<dbReference type="PANTHER" id="PTHR43876:SF8">
    <property type="entry name" value="2-OCTAPRENYL-6-METHOXYPHENOL HYDROXYLASE"/>
    <property type="match status" value="1"/>
</dbReference>
<evidence type="ECO:0000256" key="4">
    <source>
        <dbReference type="ARBA" id="ARBA00022630"/>
    </source>
</evidence>
<dbReference type="EMBL" id="CP038145">
    <property type="protein sequence ID" value="QBQ64501.1"/>
    <property type="molecule type" value="Genomic_DNA"/>
</dbReference>
<evidence type="ECO:0000256" key="3">
    <source>
        <dbReference type="ARBA" id="ARBA00005349"/>
    </source>
</evidence>
<feature type="domain" description="FAD-binding" evidence="8">
    <location>
        <begin position="5"/>
        <end position="355"/>
    </location>
</feature>
<dbReference type="Gene3D" id="3.50.50.60">
    <property type="entry name" value="FAD/NAD(P)-binding domain"/>
    <property type="match status" value="2"/>
</dbReference>
<dbReference type="GO" id="GO:0006744">
    <property type="term" value="P:ubiquinone biosynthetic process"/>
    <property type="evidence" value="ECO:0007669"/>
    <property type="project" value="UniProtKB-UniPathway"/>
</dbReference>
<dbReference type="NCBIfam" id="NF004356">
    <property type="entry name" value="PRK05732.1"/>
    <property type="match status" value="1"/>
</dbReference>
<dbReference type="GO" id="GO:0071949">
    <property type="term" value="F:FAD binding"/>
    <property type="evidence" value="ECO:0007669"/>
    <property type="project" value="InterPro"/>
</dbReference>
<dbReference type="InterPro" id="IPR036188">
    <property type="entry name" value="FAD/NAD-bd_sf"/>
</dbReference>
<organism evidence="9 10">
    <name type="scientific">Actinobacillus indolicus</name>
    <dbReference type="NCBI Taxonomy" id="51049"/>
    <lineage>
        <taxon>Bacteria</taxon>
        <taxon>Pseudomonadati</taxon>
        <taxon>Pseudomonadota</taxon>
        <taxon>Gammaproteobacteria</taxon>
        <taxon>Pasteurellales</taxon>
        <taxon>Pasteurellaceae</taxon>
        <taxon>Actinobacillus</taxon>
    </lineage>
</organism>
<dbReference type="Pfam" id="PF01494">
    <property type="entry name" value="FAD_binding_3"/>
    <property type="match status" value="1"/>
</dbReference>
<gene>
    <name evidence="9" type="primary">ubiH</name>
    <name evidence="9" type="synonym">visB</name>
    <name evidence="9" type="ORF">EXH44_09835</name>
</gene>
<reference evidence="9 10" key="1">
    <citation type="submission" date="2019-03" db="EMBL/GenBank/DDBJ databases">
        <authorList>
            <person name="Che Y."/>
            <person name="Zhou L."/>
        </authorList>
    </citation>
    <scope>NUCLEOTIDE SEQUENCE [LARGE SCALE GENOMIC DNA]</scope>
    <source>
        <strain evidence="9 10">AIFJ1607</strain>
    </source>
</reference>
<dbReference type="AlphaFoldDB" id="A0A4P7CMW2"/>
<evidence type="ECO:0000256" key="5">
    <source>
        <dbReference type="ARBA" id="ARBA00022827"/>
    </source>
</evidence>
<dbReference type="Proteomes" id="UP000294444">
    <property type="component" value="Chromosome"/>
</dbReference>
<evidence type="ECO:0000313" key="10">
    <source>
        <dbReference type="Proteomes" id="UP000294444"/>
    </source>
</evidence>
<evidence type="ECO:0000259" key="8">
    <source>
        <dbReference type="Pfam" id="PF01494"/>
    </source>
</evidence>